<keyword evidence="1" id="KW-0472">Membrane</keyword>
<organism evidence="2 3">
    <name type="scientific">Claviceps pusilla</name>
    <dbReference type="NCBI Taxonomy" id="123648"/>
    <lineage>
        <taxon>Eukaryota</taxon>
        <taxon>Fungi</taxon>
        <taxon>Dikarya</taxon>
        <taxon>Ascomycota</taxon>
        <taxon>Pezizomycotina</taxon>
        <taxon>Sordariomycetes</taxon>
        <taxon>Hypocreomycetidae</taxon>
        <taxon>Hypocreales</taxon>
        <taxon>Clavicipitaceae</taxon>
        <taxon>Claviceps</taxon>
    </lineage>
</organism>
<accession>A0A9P7N5D6</accession>
<dbReference type="Proteomes" id="UP000748025">
    <property type="component" value="Unassembled WGS sequence"/>
</dbReference>
<keyword evidence="3" id="KW-1185">Reference proteome</keyword>
<reference evidence="2" key="1">
    <citation type="journal article" date="2020" name="bioRxiv">
        <title>Whole genome comparisons of ergot fungi reveals the divergence and evolution of species within the genus Claviceps are the result of varying mechanisms driving genome evolution and host range expansion.</title>
        <authorList>
            <person name="Wyka S.A."/>
            <person name="Mondo S.J."/>
            <person name="Liu M."/>
            <person name="Dettman J."/>
            <person name="Nalam V."/>
            <person name="Broders K.D."/>
        </authorList>
    </citation>
    <scope>NUCLEOTIDE SEQUENCE</scope>
    <source>
        <strain evidence="2">CCC 602</strain>
    </source>
</reference>
<dbReference type="EMBL" id="SRPW01002383">
    <property type="protein sequence ID" value="KAG5993332.1"/>
    <property type="molecule type" value="Genomic_DNA"/>
</dbReference>
<feature type="non-terminal residue" evidence="2">
    <location>
        <position position="54"/>
    </location>
</feature>
<dbReference type="OrthoDB" id="100006at2759"/>
<feature type="transmembrane region" description="Helical" evidence="1">
    <location>
        <begin position="12"/>
        <end position="33"/>
    </location>
</feature>
<sequence>MADTTAKLVKAIVIPTFVGSLLSFVASSTALVLHMTLPPKRHFRHALILNLLVA</sequence>
<proteinExistence type="predicted"/>
<evidence type="ECO:0000313" key="2">
    <source>
        <dbReference type="EMBL" id="KAG5993332.1"/>
    </source>
</evidence>
<keyword evidence="1" id="KW-1133">Transmembrane helix</keyword>
<dbReference type="AlphaFoldDB" id="A0A9P7N5D6"/>
<evidence type="ECO:0000313" key="3">
    <source>
        <dbReference type="Proteomes" id="UP000748025"/>
    </source>
</evidence>
<protein>
    <submittedName>
        <fullName evidence="2">Uncharacterized protein</fullName>
    </submittedName>
</protein>
<evidence type="ECO:0000256" key="1">
    <source>
        <dbReference type="SAM" id="Phobius"/>
    </source>
</evidence>
<comment type="caution">
    <text evidence="2">The sequence shown here is derived from an EMBL/GenBank/DDBJ whole genome shotgun (WGS) entry which is preliminary data.</text>
</comment>
<keyword evidence="1" id="KW-0812">Transmembrane</keyword>
<name>A0A9P7N5D6_9HYPO</name>
<gene>
    <name evidence="2" type="ORF">E4U43_003533</name>
</gene>